<evidence type="ECO:0000313" key="4">
    <source>
        <dbReference type="EMBL" id="TDQ11325.1"/>
    </source>
</evidence>
<dbReference type="InterPro" id="IPR009722">
    <property type="entry name" value="YjiK/CarP"/>
</dbReference>
<evidence type="ECO:0000256" key="3">
    <source>
        <dbReference type="ARBA" id="ARBA00023136"/>
    </source>
</evidence>
<protein>
    <submittedName>
        <fullName evidence="4">SdiA-regulated protein</fullName>
    </submittedName>
</protein>
<sequence length="315" mass="35926">MMFSNPFIYFCKRLMKLILKLPMKKLYTKFYYIVIPCVLFGVLSCKNPVDKFTSPKGYDLKKPDKFNMPSSLLEISGIAFHNNNSDTIYSIQDENGKLYKQKWDVKKQINTKFSPNGDFEDLTILKNNIFVLRSDGVFFSFPITESGKKETKNVHEIKGLLPKGEYESIYADNEKNQIYVLCKSCPGDKKTKMVSGYIFDYIAASDSLVSSGEFKVNLQGIEAVNPKVKTNLSPSAMTRNPRTNEWYILSSANKLLIITDSKWNITEAHRLNSSTFNQPEGLAFDTDFNLYIANEGDEITDGNIIKFKYVPAQSK</sequence>
<dbReference type="Pfam" id="PF06977">
    <property type="entry name" value="SdiA-regulated"/>
    <property type="match status" value="1"/>
</dbReference>
<keyword evidence="5" id="KW-1185">Reference proteome</keyword>
<dbReference type="AlphaFoldDB" id="A0A4R6SZ76"/>
<reference evidence="4 5" key="1">
    <citation type="submission" date="2019-03" db="EMBL/GenBank/DDBJ databases">
        <title>Genomic Encyclopedia of Archaeal and Bacterial Type Strains, Phase II (KMG-II): from individual species to whole genera.</title>
        <authorList>
            <person name="Goeker M."/>
        </authorList>
    </citation>
    <scope>NUCLEOTIDE SEQUENCE [LARGE SCALE GENOMIC DNA]</scope>
    <source>
        <strain evidence="4 5">DSM 19035</strain>
    </source>
</reference>
<proteinExistence type="predicted"/>
<dbReference type="SUPFAM" id="SSF101898">
    <property type="entry name" value="NHL repeat"/>
    <property type="match status" value="1"/>
</dbReference>
<evidence type="ECO:0000256" key="1">
    <source>
        <dbReference type="ARBA" id="ARBA00004236"/>
    </source>
</evidence>
<evidence type="ECO:0000256" key="2">
    <source>
        <dbReference type="ARBA" id="ARBA00022475"/>
    </source>
</evidence>
<dbReference type="EMBL" id="SNYC01000003">
    <property type="protein sequence ID" value="TDQ11325.1"/>
    <property type="molecule type" value="Genomic_DNA"/>
</dbReference>
<comment type="caution">
    <text evidence="4">The sequence shown here is derived from an EMBL/GenBank/DDBJ whole genome shotgun (WGS) entry which is preliminary data.</text>
</comment>
<gene>
    <name evidence="4" type="ORF">ATK78_0443</name>
</gene>
<comment type="subcellular location">
    <subcellularLocation>
        <location evidence="1">Cell membrane</location>
    </subcellularLocation>
</comment>
<name>A0A4R6SZ76_9SPHI</name>
<dbReference type="GO" id="GO:0005886">
    <property type="term" value="C:plasma membrane"/>
    <property type="evidence" value="ECO:0007669"/>
    <property type="project" value="UniProtKB-SubCell"/>
</dbReference>
<evidence type="ECO:0000313" key="5">
    <source>
        <dbReference type="Proteomes" id="UP000295620"/>
    </source>
</evidence>
<dbReference type="Proteomes" id="UP000295620">
    <property type="component" value="Unassembled WGS sequence"/>
</dbReference>
<accession>A0A4R6SZ76</accession>
<organism evidence="4 5">
    <name type="scientific">Pedobacter metabolipauper</name>
    <dbReference type="NCBI Taxonomy" id="425513"/>
    <lineage>
        <taxon>Bacteria</taxon>
        <taxon>Pseudomonadati</taxon>
        <taxon>Bacteroidota</taxon>
        <taxon>Sphingobacteriia</taxon>
        <taxon>Sphingobacteriales</taxon>
        <taxon>Sphingobacteriaceae</taxon>
        <taxon>Pedobacter</taxon>
    </lineage>
</organism>
<keyword evidence="3" id="KW-0472">Membrane</keyword>
<keyword evidence="2" id="KW-1003">Cell membrane</keyword>